<evidence type="ECO:0000313" key="1">
    <source>
        <dbReference type="EMBL" id="PTM60074.1"/>
    </source>
</evidence>
<comment type="caution">
    <text evidence="1">The sequence shown here is derived from an EMBL/GenBank/DDBJ whole genome shotgun (WGS) entry which is preliminary data.</text>
</comment>
<accession>A0A2T4ZDX4</accession>
<name>A0A2T4ZDX4_9BACL</name>
<dbReference type="AlphaFoldDB" id="A0A2T4ZDX4"/>
<dbReference type="Proteomes" id="UP000241639">
    <property type="component" value="Unassembled WGS sequence"/>
</dbReference>
<sequence>MIPLTSPLEGITDDFMTIDRFFNDEGFVLGGGYEYDHGYYDKALDWENDNAHQAYLRIPVTAIEGSIGTRKATLQIGKPFVLKHEYQKGLDDHVSIGLLSGSFNQFAEPADKDADVEQKWVQRAQSELKQLENHFQNGRGGRNRTRI</sequence>
<dbReference type="Pfam" id="PF08868">
    <property type="entry name" value="YugN"/>
    <property type="match status" value="1"/>
</dbReference>
<organism evidence="1 2">
    <name type="scientific">Desmospora activa DSM 45169</name>
    <dbReference type="NCBI Taxonomy" id="1121389"/>
    <lineage>
        <taxon>Bacteria</taxon>
        <taxon>Bacillati</taxon>
        <taxon>Bacillota</taxon>
        <taxon>Bacilli</taxon>
        <taxon>Bacillales</taxon>
        <taxon>Thermoactinomycetaceae</taxon>
        <taxon>Desmospora</taxon>
    </lineage>
</organism>
<proteinExistence type="predicted"/>
<dbReference type="EMBL" id="PZZP01000001">
    <property type="protein sequence ID" value="PTM60074.1"/>
    <property type="molecule type" value="Genomic_DNA"/>
</dbReference>
<dbReference type="Gene3D" id="3.30.310.100">
    <property type="entry name" value="YugN-like"/>
    <property type="match status" value="1"/>
</dbReference>
<dbReference type="SUPFAM" id="SSF160755">
    <property type="entry name" value="YugN-like"/>
    <property type="match status" value="1"/>
</dbReference>
<evidence type="ECO:0000313" key="2">
    <source>
        <dbReference type="Proteomes" id="UP000241639"/>
    </source>
</evidence>
<dbReference type="InterPro" id="IPR014967">
    <property type="entry name" value="Uncharacterised_YugN-like"/>
</dbReference>
<dbReference type="InterPro" id="IPR036491">
    <property type="entry name" value="YugN-like_sf"/>
</dbReference>
<keyword evidence="2" id="KW-1185">Reference proteome</keyword>
<reference evidence="1 2" key="1">
    <citation type="submission" date="2018-04" db="EMBL/GenBank/DDBJ databases">
        <title>Genomic Encyclopedia of Archaeal and Bacterial Type Strains, Phase II (KMG-II): from individual species to whole genera.</title>
        <authorList>
            <person name="Goeker M."/>
        </authorList>
    </citation>
    <scope>NUCLEOTIDE SEQUENCE [LARGE SCALE GENOMIC DNA]</scope>
    <source>
        <strain evidence="1 2">DSM 45169</strain>
    </source>
</reference>
<protein>
    <submittedName>
        <fullName evidence="1">YugN-like protein</fullName>
    </submittedName>
</protein>
<gene>
    <name evidence="1" type="ORF">C8J48_2718</name>
</gene>